<feature type="binding site" evidence="9">
    <location>
        <position position="187"/>
    </location>
    <ligand>
        <name>substrate</name>
        <note>ligand shared between dimeric partners</note>
    </ligand>
</feature>
<accession>A0A063XXZ0</accession>
<evidence type="ECO:0000256" key="8">
    <source>
        <dbReference type="PIRSR" id="PIRSR604361-1"/>
    </source>
</evidence>
<dbReference type="InterPro" id="IPR004361">
    <property type="entry name" value="Glyoxalase_1"/>
</dbReference>
<reference evidence="13 14" key="1">
    <citation type="journal article" date="2005" name="Int. J. Syst. Evol. Microbiol.">
        <title>Nitrincola lacisaponensis gen. nov., sp. nov., a novel alkaliphilic bacterium isolated from an alkaline, saline lake.</title>
        <authorList>
            <person name="Dimitriu P.A."/>
            <person name="Shukla S.K."/>
            <person name="Conradt J."/>
            <person name="Marquez M.C."/>
            <person name="Ventosa A."/>
            <person name="Maglia A."/>
            <person name="Peyton B.M."/>
            <person name="Pinkart H.C."/>
            <person name="Mormile M.R."/>
        </authorList>
    </citation>
    <scope>NUCLEOTIDE SEQUENCE [LARGE SCALE GENOMIC DNA]</scope>
    <source>
        <strain evidence="13 14">4CA</strain>
    </source>
</reference>
<gene>
    <name evidence="13" type="ORF">ADINL_2122</name>
</gene>
<dbReference type="PANTHER" id="PTHR10374:SF30">
    <property type="entry name" value="LACTOYLGLUTATHIONE LYASE"/>
    <property type="match status" value="1"/>
</dbReference>
<dbReference type="SUPFAM" id="SSF54593">
    <property type="entry name" value="Glyoxalase/Bleomycin resistance protein/Dihydroxybiphenyl dioxygenase"/>
    <property type="match status" value="1"/>
</dbReference>
<organism evidence="13 14">
    <name type="scientific">Nitrincola lacisaponensis</name>
    <dbReference type="NCBI Taxonomy" id="267850"/>
    <lineage>
        <taxon>Bacteria</taxon>
        <taxon>Pseudomonadati</taxon>
        <taxon>Pseudomonadota</taxon>
        <taxon>Gammaproteobacteria</taxon>
        <taxon>Oceanospirillales</taxon>
        <taxon>Oceanospirillaceae</taxon>
        <taxon>Nitrincola</taxon>
    </lineage>
</organism>
<evidence type="ECO:0000256" key="9">
    <source>
        <dbReference type="PIRSR" id="PIRSR604361-2"/>
    </source>
</evidence>
<feature type="binding site" evidence="10">
    <location>
        <position position="95"/>
    </location>
    <ligand>
        <name>Zn(2+)</name>
        <dbReference type="ChEBI" id="CHEBI:29105"/>
        <note>ligand shared between dimeric partners</note>
    </ligand>
</feature>
<feature type="binding site" evidence="9">
    <location>
        <position position="168"/>
    </location>
    <ligand>
        <name>substrate</name>
        <note>ligand shared between dimeric partners</note>
    </ligand>
</feature>
<dbReference type="GO" id="GO:0004462">
    <property type="term" value="F:lactoylglutathione lyase activity"/>
    <property type="evidence" value="ECO:0007669"/>
    <property type="project" value="UniProtKB-UniRule"/>
</dbReference>
<dbReference type="EMBL" id="JMSZ01000032">
    <property type="protein sequence ID" value="KDE38993.1"/>
    <property type="molecule type" value="Genomic_DNA"/>
</dbReference>
<dbReference type="RefSeq" id="WP_338036394.1">
    <property type="nucleotide sequence ID" value="NZ_JMSZ01000032.1"/>
</dbReference>
<evidence type="ECO:0000256" key="2">
    <source>
        <dbReference type="ARBA" id="ARBA00010363"/>
    </source>
</evidence>
<evidence type="ECO:0000256" key="3">
    <source>
        <dbReference type="ARBA" id="ARBA00012081"/>
    </source>
</evidence>
<evidence type="ECO:0000256" key="7">
    <source>
        <dbReference type="ARBA" id="ARBA00023239"/>
    </source>
</evidence>
<feature type="binding site" evidence="9">
    <location>
        <position position="95"/>
    </location>
    <ligand>
        <name>substrate</name>
        <note>ligand shared between dimeric partners</note>
    </ligand>
</feature>
<dbReference type="PROSITE" id="PS51819">
    <property type="entry name" value="VOC"/>
    <property type="match status" value="1"/>
</dbReference>
<feature type="active site" description="Proton donor/acceptor" evidence="8">
    <location>
        <position position="237"/>
    </location>
</feature>
<feature type="binding site" evidence="9">
    <location>
        <position position="191"/>
    </location>
    <ligand>
        <name>substrate</name>
        <note>ligand shared between dimeric partners</note>
    </ligand>
</feature>
<evidence type="ECO:0000256" key="11">
    <source>
        <dbReference type="RuleBase" id="RU361179"/>
    </source>
</evidence>
<dbReference type="EC" id="4.4.1.5" evidence="3 11"/>
<dbReference type="GO" id="GO:0046872">
    <property type="term" value="F:metal ion binding"/>
    <property type="evidence" value="ECO:0007669"/>
    <property type="project" value="UniProtKB-UniRule"/>
</dbReference>
<keyword evidence="7 11" id="KW-0456">Lyase</keyword>
<keyword evidence="4 11" id="KW-0533">Nickel</keyword>
<proteinExistence type="inferred from homology"/>
<dbReference type="Gene3D" id="3.10.180.10">
    <property type="entry name" value="2,3-Dihydroxybiphenyl 1,2-Dioxygenase, domain 1"/>
    <property type="match status" value="1"/>
</dbReference>
<dbReference type="PROSITE" id="PS00934">
    <property type="entry name" value="GLYOXALASE_I_1"/>
    <property type="match status" value="1"/>
</dbReference>
<evidence type="ECO:0000256" key="6">
    <source>
        <dbReference type="ARBA" id="ARBA00022833"/>
    </source>
</evidence>
<comment type="caution">
    <text evidence="13">The sequence shown here is derived from an EMBL/GenBank/DDBJ whole genome shotgun (WGS) entry which is preliminary data.</text>
</comment>
<dbReference type="InterPro" id="IPR004360">
    <property type="entry name" value="Glyas_Fos-R_dOase_dom"/>
</dbReference>
<dbReference type="STRING" id="267850.ADINL_2122"/>
<comment type="cofactor">
    <cofactor evidence="11">
        <name>Ni(2+)</name>
        <dbReference type="ChEBI" id="CHEBI:49786"/>
    </cofactor>
    <text evidence="11">Binds 1 nickel ion per subunit.</text>
</comment>
<dbReference type="Pfam" id="PF00903">
    <property type="entry name" value="Glyoxalase"/>
    <property type="match status" value="1"/>
</dbReference>
<name>A0A063XXZ0_9GAMM</name>
<comment type="function">
    <text evidence="11">Catalyzes the conversion of hemimercaptal, formed from methylglyoxal and glutathione, to S-lactoylglutathione.</text>
</comment>
<dbReference type="PATRIC" id="fig|267850.7.peg.2090"/>
<comment type="cofactor">
    <cofactor evidence="10">
        <name>Zn(2+)</name>
        <dbReference type="ChEBI" id="CHEBI:29105"/>
    </cofactor>
    <text evidence="10">Binds 1 zinc ion per subunit. In the homodimer, two zinc ions are bound between subunits.</text>
</comment>
<dbReference type="AlphaFoldDB" id="A0A063XXZ0"/>
<dbReference type="Proteomes" id="UP000027318">
    <property type="component" value="Unassembled WGS sequence"/>
</dbReference>
<dbReference type="CDD" id="cd07233">
    <property type="entry name" value="GlxI_Zn"/>
    <property type="match status" value="1"/>
</dbReference>
<comment type="catalytic activity">
    <reaction evidence="11">
        <text>(R)-S-lactoylglutathione = methylglyoxal + glutathione</text>
        <dbReference type="Rhea" id="RHEA:19069"/>
        <dbReference type="ChEBI" id="CHEBI:17158"/>
        <dbReference type="ChEBI" id="CHEBI:57474"/>
        <dbReference type="ChEBI" id="CHEBI:57925"/>
        <dbReference type="EC" id="4.4.1.5"/>
    </reaction>
</comment>
<evidence type="ECO:0000259" key="12">
    <source>
        <dbReference type="PROSITE" id="PS51819"/>
    </source>
</evidence>
<keyword evidence="5 10" id="KW-0479">Metal-binding</keyword>
<evidence type="ECO:0000256" key="1">
    <source>
        <dbReference type="ARBA" id="ARBA00005008"/>
    </source>
</evidence>
<dbReference type="InterPro" id="IPR027417">
    <property type="entry name" value="P-loop_NTPase"/>
</dbReference>
<sequence length="255" mass="28933">MSRVRLSYQLPTGRTLFTNISCTLNAQLTGLVGHNGIGKSMLVRNIRWIVEYRLCRPHSLLKQTSRSPHMSRHFEQATGLCESRDPATEGFVFNQTMLRIKDPATSLDFYTRVMGMTLVRRLDFPEMQFSLYFLAAVDSDQLQQWSKDITERTVQTFSRPAMLELTHNWGTESDPEQQYHNGNQEPRGFGHIGFAVPDLAAACERFEALGVTFVKRPADGKMKNIAFIQDPDGYWIEIFQGSQVPDALAGHTAEV</sequence>
<feature type="binding site" evidence="9">
    <location>
        <begin position="221"/>
        <end position="222"/>
    </location>
    <ligand>
        <name>substrate</name>
        <note>ligand shared between dimeric partners</note>
    </ligand>
</feature>
<dbReference type="InterPro" id="IPR029068">
    <property type="entry name" value="Glyas_Bleomycin-R_OHBP_Dase"/>
</dbReference>
<dbReference type="PROSITE" id="PS00935">
    <property type="entry name" value="GLYOXALASE_I_2"/>
    <property type="match status" value="1"/>
</dbReference>
<dbReference type="NCBIfam" id="TIGR00068">
    <property type="entry name" value="glyox_I"/>
    <property type="match status" value="1"/>
</dbReference>
<feature type="binding site" evidence="10">
    <location>
        <position position="164"/>
    </location>
    <ligand>
        <name>Zn(2+)</name>
        <dbReference type="ChEBI" id="CHEBI:29105"/>
        <note>ligand shared between dimeric partners</note>
    </ligand>
</feature>
<dbReference type="PANTHER" id="PTHR10374">
    <property type="entry name" value="LACTOYLGLUTATHIONE LYASE GLYOXALASE I"/>
    <property type="match status" value="1"/>
</dbReference>
<comment type="pathway">
    <text evidence="1 11">Secondary metabolite metabolism; methylglyoxal degradation; (R)-lactate from methylglyoxal: step 1/2.</text>
</comment>
<evidence type="ECO:0000313" key="14">
    <source>
        <dbReference type="Proteomes" id="UP000027318"/>
    </source>
</evidence>
<dbReference type="UniPathway" id="UPA00619">
    <property type="reaction ID" value="UER00675"/>
</dbReference>
<protein>
    <recommendedName>
        <fullName evidence="3 11">Lactoylglutathione lyase</fullName>
        <ecNumber evidence="3 11">4.4.1.5</ecNumber>
    </recommendedName>
    <alternativeName>
        <fullName evidence="11">Glyoxalase I</fullName>
    </alternativeName>
</protein>
<comment type="similarity">
    <text evidence="2 11">Belongs to the glyoxalase I family.</text>
</comment>
<evidence type="ECO:0000256" key="5">
    <source>
        <dbReference type="ARBA" id="ARBA00022723"/>
    </source>
</evidence>
<dbReference type="SUPFAM" id="SSF52540">
    <property type="entry name" value="P-loop containing nucleoside triphosphate hydrolases"/>
    <property type="match status" value="1"/>
</dbReference>
<keyword evidence="14" id="KW-1185">Reference proteome</keyword>
<feature type="binding site" evidence="10">
    <location>
        <position position="237"/>
    </location>
    <ligand>
        <name>Zn(2+)</name>
        <dbReference type="ChEBI" id="CHEBI:29105"/>
        <note>ligand shared between dimeric partners</note>
    </ligand>
</feature>
<keyword evidence="6 10" id="KW-0862">Zinc</keyword>
<evidence type="ECO:0000256" key="4">
    <source>
        <dbReference type="ARBA" id="ARBA00022596"/>
    </source>
</evidence>
<feature type="domain" description="VOC" evidence="12">
    <location>
        <begin position="92"/>
        <end position="241"/>
    </location>
</feature>
<evidence type="ECO:0000313" key="13">
    <source>
        <dbReference type="EMBL" id="KDE38993.1"/>
    </source>
</evidence>
<dbReference type="InterPro" id="IPR037523">
    <property type="entry name" value="VOC_core"/>
</dbReference>
<dbReference type="InterPro" id="IPR018146">
    <property type="entry name" value="Glyoxalase_1_CS"/>
</dbReference>
<feature type="binding site" evidence="9">
    <location>
        <position position="99"/>
    </location>
    <ligand>
        <name>substrate</name>
        <note>ligand shared between dimeric partners</note>
    </ligand>
</feature>
<feature type="binding site" evidence="10">
    <location>
        <position position="191"/>
    </location>
    <ligand>
        <name>Zn(2+)</name>
        <dbReference type="ChEBI" id="CHEBI:29105"/>
        <note>ligand shared between dimeric partners</note>
    </ligand>
</feature>
<evidence type="ECO:0000256" key="10">
    <source>
        <dbReference type="PIRSR" id="PIRSR604361-3"/>
    </source>
</evidence>